<keyword evidence="2" id="KW-1185">Reference proteome</keyword>
<name>A0AA88QWW3_9ASTE</name>
<sequence>MGARFSRGALEVAELTLKCLEVDPKKRPSMKEVLKTLEIISAIKMETMKEEVRGLDFSPAKFWLRSSEQYE</sequence>
<gene>
    <name evidence="1" type="ORF">RJ640_025237</name>
</gene>
<accession>A0AA88QWW3</accession>
<proteinExistence type="predicted"/>
<evidence type="ECO:0000313" key="2">
    <source>
        <dbReference type="Proteomes" id="UP001187471"/>
    </source>
</evidence>
<protein>
    <submittedName>
        <fullName evidence="1">Uncharacterized protein</fullName>
    </submittedName>
</protein>
<organism evidence="1 2">
    <name type="scientific">Escallonia rubra</name>
    <dbReference type="NCBI Taxonomy" id="112253"/>
    <lineage>
        <taxon>Eukaryota</taxon>
        <taxon>Viridiplantae</taxon>
        <taxon>Streptophyta</taxon>
        <taxon>Embryophyta</taxon>
        <taxon>Tracheophyta</taxon>
        <taxon>Spermatophyta</taxon>
        <taxon>Magnoliopsida</taxon>
        <taxon>eudicotyledons</taxon>
        <taxon>Gunneridae</taxon>
        <taxon>Pentapetalae</taxon>
        <taxon>asterids</taxon>
        <taxon>campanulids</taxon>
        <taxon>Escalloniales</taxon>
        <taxon>Escalloniaceae</taxon>
        <taxon>Escallonia</taxon>
    </lineage>
</organism>
<dbReference type="SUPFAM" id="SSF56112">
    <property type="entry name" value="Protein kinase-like (PK-like)"/>
    <property type="match status" value="1"/>
</dbReference>
<dbReference type="EMBL" id="JAVXUO010002302">
    <property type="protein sequence ID" value="KAK2974588.1"/>
    <property type="molecule type" value="Genomic_DNA"/>
</dbReference>
<dbReference type="InterPro" id="IPR011009">
    <property type="entry name" value="Kinase-like_dom_sf"/>
</dbReference>
<dbReference type="Gene3D" id="1.10.510.10">
    <property type="entry name" value="Transferase(Phosphotransferase) domain 1"/>
    <property type="match status" value="1"/>
</dbReference>
<dbReference type="AlphaFoldDB" id="A0AA88QWW3"/>
<evidence type="ECO:0000313" key="1">
    <source>
        <dbReference type="EMBL" id="KAK2974588.1"/>
    </source>
</evidence>
<reference evidence="1" key="1">
    <citation type="submission" date="2022-12" db="EMBL/GenBank/DDBJ databases">
        <title>Draft genome assemblies for two species of Escallonia (Escalloniales).</title>
        <authorList>
            <person name="Chanderbali A."/>
            <person name="Dervinis C."/>
            <person name="Anghel I."/>
            <person name="Soltis D."/>
            <person name="Soltis P."/>
            <person name="Zapata F."/>
        </authorList>
    </citation>
    <scope>NUCLEOTIDE SEQUENCE</scope>
    <source>
        <strain evidence="1">UCBG92.1500</strain>
        <tissue evidence="1">Leaf</tissue>
    </source>
</reference>
<comment type="caution">
    <text evidence="1">The sequence shown here is derived from an EMBL/GenBank/DDBJ whole genome shotgun (WGS) entry which is preliminary data.</text>
</comment>
<dbReference type="Proteomes" id="UP001187471">
    <property type="component" value="Unassembled WGS sequence"/>
</dbReference>